<keyword evidence="1" id="KW-0812">Transmembrane</keyword>
<keyword evidence="1" id="KW-0472">Membrane</keyword>
<proteinExistence type="predicted"/>
<accession>A0A0A9C9G2</accession>
<keyword evidence="1" id="KW-1133">Transmembrane helix</keyword>
<feature type="transmembrane region" description="Helical" evidence="1">
    <location>
        <begin position="12"/>
        <end position="37"/>
    </location>
</feature>
<evidence type="ECO:0000313" key="2">
    <source>
        <dbReference type="EMBL" id="JAD72964.1"/>
    </source>
</evidence>
<organism evidence="2">
    <name type="scientific">Arundo donax</name>
    <name type="common">Giant reed</name>
    <name type="synonym">Donax arundinaceus</name>
    <dbReference type="NCBI Taxonomy" id="35708"/>
    <lineage>
        <taxon>Eukaryota</taxon>
        <taxon>Viridiplantae</taxon>
        <taxon>Streptophyta</taxon>
        <taxon>Embryophyta</taxon>
        <taxon>Tracheophyta</taxon>
        <taxon>Spermatophyta</taxon>
        <taxon>Magnoliopsida</taxon>
        <taxon>Liliopsida</taxon>
        <taxon>Poales</taxon>
        <taxon>Poaceae</taxon>
        <taxon>PACMAD clade</taxon>
        <taxon>Arundinoideae</taxon>
        <taxon>Arundineae</taxon>
        <taxon>Arundo</taxon>
    </lineage>
</organism>
<sequence length="46" mass="5054">MSLLALPSTSSMPFTIFSSSSPMQLGASLFLLPIFAISQHKRRIDQ</sequence>
<dbReference type="AlphaFoldDB" id="A0A0A9C9G2"/>
<protein>
    <submittedName>
        <fullName evidence="2">Uncharacterized protein</fullName>
    </submittedName>
</protein>
<evidence type="ECO:0000256" key="1">
    <source>
        <dbReference type="SAM" id="Phobius"/>
    </source>
</evidence>
<reference evidence="2" key="1">
    <citation type="submission" date="2014-09" db="EMBL/GenBank/DDBJ databases">
        <authorList>
            <person name="Magalhaes I.L.F."/>
            <person name="Oliveira U."/>
            <person name="Santos F.R."/>
            <person name="Vidigal T.H.D.A."/>
            <person name="Brescovit A.D."/>
            <person name="Santos A.J."/>
        </authorList>
    </citation>
    <scope>NUCLEOTIDE SEQUENCE</scope>
    <source>
        <tissue evidence="2">Shoot tissue taken approximately 20 cm above the soil surface</tissue>
    </source>
</reference>
<dbReference type="EMBL" id="GBRH01224931">
    <property type="protein sequence ID" value="JAD72964.1"/>
    <property type="molecule type" value="Transcribed_RNA"/>
</dbReference>
<name>A0A0A9C9G2_ARUDO</name>
<reference evidence="2" key="2">
    <citation type="journal article" date="2015" name="Data Brief">
        <title>Shoot transcriptome of the giant reed, Arundo donax.</title>
        <authorList>
            <person name="Barrero R.A."/>
            <person name="Guerrero F.D."/>
            <person name="Moolhuijzen P."/>
            <person name="Goolsby J.A."/>
            <person name="Tidwell J."/>
            <person name="Bellgard S.E."/>
            <person name="Bellgard M.I."/>
        </authorList>
    </citation>
    <scope>NUCLEOTIDE SEQUENCE</scope>
    <source>
        <tissue evidence="2">Shoot tissue taken approximately 20 cm above the soil surface</tissue>
    </source>
</reference>